<feature type="domain" description="Ppx/GppA phosphatase N-terminal" evidence="2">
    <location>
        <begin position="24"/>
        <end position="305"/>
    </location>
</feature>
<protein>
    <submittedName>
        <fullName evidence="3">Ppx/GppA family phosphatase</fullName>
    </submittedName>
</protein>
<comment type="similarity">
    <text evidence="1">Belongs to the GppA/Ppx family.</text>
</comment>
<dbReference type="EMBL" id="JAMWYK010000012">
    <property type="protein sequence ID" value="MCO0832693.1"/>
    <property type="molecule type" value="Genomic_DNA"/>
</dbReference>
<dbReference type="RefSeq" id="WP_252444107.1">
    <property type="nucleotide sequence ID" value="NZ_JAMWYK010000012.1"/>
</dbReference>
<dbReference type="SUPFAM" id="SSF53067">
    <property type="entry name" value="Actin-like ATPase domain"/>
    <property type="match status" value="2"/>
</dbReference>
<proteinExistence type="inferred from homology"/>
<comment type="caution">
    <text evidence="3">The sequence shown here is derived from an EMBL/GenBank/DDBJ whole genome shotgun (WGS) entry which is preliminary data.</text>
</comment>
<dbReference type="Gene3D" id="3.30.420.40">
    <property type="match status" value="1"/>
</dbReference>
<evidence type="ECO:0000256" key="1">
    <source>
        <dbReference type="ARBA" id="ARBA00007125"/>
    </source>
</evidence>
<dbReference type="InterPro" id="IPR043129">
    <property type="entry name" value="ATPase_NBD"/>
</dbReference>
<gene>
    <name evidence="3" type="ORF">NFX39_06395</name>
</gene>
<sequence length="321" mass="35771">MENFAIIDLGSNSVRLEINQINDDASYQPILEVKEVVRLSENMGPEMTLKRPAIDRTINALLGFKAHFDQLPNLNVKAVATAATRNALNQADFLAEVKEKTGIELEVITGQQEAHYDYLGVVNSLPVVNGIIMDTGGASTELVLIQNGEEINLISIPQGAVTLTEAKLDTDMPTASQLYAVSEELNTIFNDIWWLHRATNLPIIALGGSNRTLAKMKRRSDPNSKNWDNIHGFHMLNSEVKKAFETILSSNLEERKAIPGLSKDRADIIIGGLTPAMMLMRRLNSDRMIFSKRGVRFGVLHERLNELRNDGKRKEHAPHLN</sequence>
<dbReference type="CDD" id="cd24052">
    <property type="entry name" value="ASKHA_NBD_HpPPX-GppA-like"/>
    <property type="match status" value="1"/>
</dbReference>
<organism evidence="3 4">
    <name type="scientific">Fructobacillus apis</name>
    <dbReference type="NCBI Taxonomy" id="2935017"/>
    <lineage>
        <taxon>Bacteria</taxon>
        <taxon>Bacillati</taxon>
        <taxon>Bacillota</taxon>
        <taxon>Bacilli</taxon>
        <taxon>Lactobacillales</taxon>
        <taxon>Lactobacillaceae</taxon>
        <taxon>Fructobacillus</taxon>
    </lineage>
</organism>
<reference evidence="3 4" key="1">
    <citation type="submission" date="2022-06" db="EMBL/GenBank/DDBJ databases">
        <title>Fructobacillus taiwanensis sp. nov., isolated from the honeybee.</title>
        <authorList>
            <person name="Chen Y.-S."/>
            <person name="Wang L.-T."/>
            <person name="Lee Y.-S."/>
            <person name="Chang Y.-C."/>
            <person name="Wu H.-C."/>
            <person name="Liao C.-Y."/>
            <person name="Chen W.-H."/>
            <person name="Deng J.-N."/>
            <person name="Wang Y.-H."/>
        </authorList>
    </citation>
    <scope>NUCLEOTIDE SEQUENCE [LARGE SCALE GENOMIC DNA]</scope>
    <source>
        <strain evidence="3 4">W13</strain>
    </source>
</reference>
<accession>A0ABT0ZRS0</accession>
<dbReference type="PANTHER" id="PTHR30005:SF0">
    <property type="entry name" value="RETROGRADE REGULATION PROTEIN 2"/>
    <property type="match status" value="1"/>
</dbReference>
<evidence type="ECO:0000313" key="4">
    <source>
        <dbReference type="Proteomes" id="UP001523234"/>
    </source>
</evidence>
<evidence type="ECO:0000259" key="2">
    <source>
        <dbReference type="Pfam" id="PF02541"/>
    </source>
</evidence>
<name>A0ABT0ZRS0_9LACO</name>
<dbReference type="Proteomes" id="UP001523234">
    <property type="component" value="Unassembled WGS sequence"/>
</dbReference>
<dbReference type="InterPro" id="IPR050273">
    <property type="entry name" value="GppA/Ppx_hydrolase"/>
</dbReference>
<dbReference type="PANTHER" id="PTHR30005">
    <property type="entry name" value="EXOPOLYPHOSPHATASE"/>
    <property type="match status" value="1"/>
</dbReference>
<dbReference type="InterPro" id="IPR003695">
    <property type="entry name" value="Ppx_GppA_N"/>
</dbReference>
<evidence type="ECO:0000313" key="3">
    <source>
        <dbReference type="EMBL" id="MCO0832693.1"/>
    </source>
</evidence>
<keyword evidence="4" id="KW-1185">Reference proteome</keyword>
<dbReference type="Gene3D" id="3.30.420.150">
    <property type="entry name" value="Exopolyphosphatase. Domain 2"/>
    <property type="match status" value="1"/>
</dbReference>
<dbReference type="Pfam" id="PF02541">
    <property type="entry name" value="Ppx-GppA"/>
    <property type="match status" value="1"/>
</dbReference>